<evidence type="ECO:0000313" key="1">
    <source>
        <dbReference type="EMBL" id="AIU70201.1"/>
    </source>
</evidence>
<protein>
    <submittedName>
        <fullName evidence="1">Uncharacterized protein</fullName>
    </submittedName>
</protein>
<evidence type="ECO:0000313" key="2">
    <source>
        <dbReference type="Proteomes" id="UP000029980"/>
    </source>
</evidence>
<name>A0A097QUP8_9EURY</name>
<sequence length="116" mass="14132">MASDVEKVVKLFQRRETQEAFGEWIVQLARKIHERPEDIVWFFEEMRKREGWDEKLEEFERITKDLSPEELFELAVREAENAPEIRESTEKLITDARRKIEKFRRIEEKLKRIGVI</sequence>
<dbReference type="KEGG" id="teu:TEU_07565"/>
<organism evidence="1 2">
    <name type="scientific">Thermococcus eurythermalis</name>
    <dbReference type="NCBI Taxonomy" id="1505907"/>
    <lineage>
        <taxon>Archaea</taxon>
        <taxon>Methanobacteriati</taxon>
        <taxon>Methanobacteriota</taxon>
        <taxon>Thermococci</taxon>
        <taxon>Thermococcales</taxon>
        <taxon>Thermococcaceae</taxon>
        <taxon>Thermococcus</taxon>
    </lineage>
</organism>
<dbReference type="OrthoDB" id="377261at2157"/>
<dbReference type="GeneID" id="25153295"/>
<dbReference type="RefSeq" id="WP_050003175.1">
    <property type="nucleotide sequence ID" value="NZ_CP008887.1"/>
</dbReference>
<accession>A0A097QUP8</accession>
<dbReference type="EMBL" id="CP008887">
    <property type="protein sequence ID" value="AIU70201.1"/>
    <property type="molecule type" value="Genomic_DNA"/>
</dbReference>
<proteinExistence type="predicted"/>
<dbReference type="AlphaFoldDB" id="A0A097QUP8"/>
<dbReference type="HOGENOM" id="CLU_2165386_0_0_2"/>
<reference evidence="1 2" key="1">
    <citation type="journal article" date="2015" name="Int. J. Syst. Evol. Microbiol.">
        <title>Thermococcus eurythermalis sp. nov., a conditional piezophilic hyperthermophilic archaeon with a wide temperature range isolated from an oil-immersed chimney in the Guaymas Basin.</title>
        <authorList>
            <person name="Zhao W."/>
            <person name="Zeng X."/>
            <person name="Xiao X."/>
        </authorList>
    </citation>
    <scope>NUCLEOTIDE SEQUENCE [LARGE SCALE GENOMIC DNA]</scope>
    <source>
        <strain evidence="1 2">A501</strain>
    </source>
</reference>
<gene>
    <name evidence="1" type="ORF">TEU_07565</name>
</gene>
<keyword evidence="2" id="KW-1185">Reference proteome</keyword>
<dbReference type="STRING" id="1505907.TEU_07565"/>
<dbReference type="Proteomes" id="UP000029980">
    <property type="component" value="Chromosome"/>
</dbReference>